<dbReference type="Pfam" id="PF01594">
    <property type="entry name" value="AI-2E_transport"/>
    <property type="match status" value="1"/>
</dbReference>
<proteinExistence type="inferred from homology"/>
<feature type="transmembrane region" description="Helical" evidence="6">
    <location>
        <begin position="282"/>
        <end position="298"/>
    </location>
</feature>
<protein>
    <submittedName>
        <fullName evidence="7">AI-2E family transporter</fullName>
    </submittedName>
</protein>
<dbReference type="InterPro" id="IPR002549">
    <property type="entry name" value="AI-2E-like"/>
</dbReference>
<dbReference type="RefSeq" id="WP_366194935.1">
    <property type="nucleotide sequence ID" value="NZ_JBFBVU010000059.1"/>
</dbReference>
<sequence>MIPSPRPPERPGPERLAIDLTIRIGLLILFIVVIAALVHPFVSVMIWAVILTVTLYPVFLWIRDHLVGSGIVAAGIVTGLSLALILGPIGLLSASLIDSMLVMAEAVRDRRLDLTTLPAAITGLPTVGPEIEKFWTLATANTGDFLKHYGHTMLAPSEWLLNIVLGLAGSTLVFAIAIVASGFLFVPAPRLVAALHDIRMRIVGPKGTDFVTLAAATIRSVSRGVVGVSMLQALVFGCVALVMGIPHAGLLTALLLVLTIVQIGSGIVLYPVLAWVWITRDFSAALVFGLAMSPIFVLENLLKPIALSSGVTTPALVVAVGVFGGMIAFGLPGLFVGPVALAVFFELVVFWVWPDRIPVAPAPEATEAETSDN</sequence>
<feature type="transmembrane region" description="Helical" evidence="6">
    <location>
        <begin position="224"/>
        <end position="243"/>
    </location>
</feature>
<feature type="transmembrane region" description="Helical" evidence="6">
    <location>
        <begin position="71"/>
        <end position="97"/>
    </location>
</feature>
<reference evidence="7 8" key="1">
    <citation type="submission" date="2024-07" db="EMBL/GenBank/DDBJ databases">
        <authorList>
            <person name="Kang M."/>
        </authorList>
    </citation>
    <scope>NUCLEOTIDE SEQUENCE [LARGE SCALE GENOMIC DNA]</scope>
    <source>
        <strain evidence="7 8">DFM31</strain>
    </source>
</reference>
<evidence type="ECO:0000256" key="3">
    <source>
        <dbReference type="ARBA" id="ARBA00022692"/>
    </source>
</evidence>
<organism evidence="7 8">
    <name type="scientific">Meridianimarinicoccus marinus</name>
    <dbReference type="NCBI Taxonomy" id="3231483"/>
    <lineage>
        <taxon>Bacteria</taxon>
        <taxon>Pseudomonadati</taxon>
        <taxon>Pseudomonadota</taxon>
        <taxon>Alphaproteobacteria</taxon>
        <taxon>Rhodobacterales</taxon>
        <taxon>Paracoccaceae</taxon>
        <taxon>Meridianimarinicoccus</taxon>
    </lineage>
</organism>
<keyword evidence="8" id="KW-1185">Reference proteome</keyword>
<comment type="caution">
    <text evidence="7">The sequence shown here is derived from an EMBL/GenBank/DDBJ whole genome shotgun (WGS) entry which is preliminary data.</text>
</comment>
<gene>
    <name evidence="7" type="ORF">AB0T83_19770</name>
</gene>
<feature type="transmembrane region" description="Helical" evidence="6">
    <location>
        <begin position="44"/>
        <end position="62"/>
    </location>
</feature>
<feature type="transmembrane region" description="Helical" evidence="6">
    <location>
        <begin position="159"/>
        <end position="186"/>
    </location>
</feature>
<evidence type="ECO:0000256" key="4">
    <source>
        <dbReference type="ARBA" id="ARBA00022989"/>
    </source>
</evidence>
<dbReference type="Proteomes" id="UP001553161">
    <property type="component" value="Unassembled WGS sequence"/>
</dbReference>
<keyword evidence="3 6" id="KW-0812">Transmembrane</keyword>
<evidence type="ECO:0000256" key="1">
    <source>
        <dbReference type="ARBA" id="ARBA00004141"/>
    </source>
</evidence>
<comment type="subcellular location">
    <subcellularLocation>
        <location evidence="1">Membrane</location>
        <topology evidence="1">Multi-pass membrane protein</topology>
    </subcellularLocation>
</comment>
<evidence type="ECO:0000256" key="2">
    <source>
        <dbReference type="ARBA" id="ARBA00009773"/>
    </source>
</evidence>
<feature type="transmembrane region" description="Helical" evidence="6">
    <location>
        <begin position="20"/>
        <end position="38"/>
    </location>
</feature>
<feature type="transmembrane region" description="Helical" evidence="6">
    <location>
        <begin position="250"/>
        <end position="276"/>
    </location>
</feature>
<accession>A0ABV3LC16</accession>
<evidence type="ECO:0000313" key="7">
    <source>
        <dbReference type="EMBL" id="MEV8468981.1"/>
    </source>
</evidence>
<evidence type="ECO:0000313" key="8">
    <source>
        <dbReference type="Proteomes" id="UP001553161"/>
    </source>
</evidence>
<dbReference type="EMBL" id="JBFBVU010000059">
    <property type="protein sequence ID" value="MEV8468981.1"/>
    <property type="molecule type" value="Genomic_DNA"/>
</dbReference>
<evidence type="ECO:0000256" key="6">
    <source>
        <dbReference type="SAM" id="Phobius"/>
    </source>
</evidence>
<comment type="similarity">
    <text evidence="2">Belongs to the autoinducer-2 exporter (AI-2E) (TC 2.A.86) family.</text>
</comment>
<keyword evidence="5 6" id="KW-0472">Membrane</keyword>
<keyword evidence="4 6" id="KW-1133">Transmembrane helix</keyword>
<name>A0ABV3LC16_9RHOB</name>
<evidence type="ECO:0000256" key="5">
    <source>
        <dbReference type="ARBA" id="ARBA00023136"/>
    </source>
</evidence>